<dbReference type="Pfam" id="PF14351">
    <property type="entry name" value="DUF4401"/>
    <property type="match status" value="1"/>
</dbReference>
<evidence type="ECO:0000313" key="4">
    <source>
        <dbReference type="Proteomes" id="UP000185999"/>
    </source>
</evidence>
<keyword evidence="1" id="KW-0472">Membrane</keyword>
<reference evidence="4" key="1">
    <citation type="submission" date="2017-01" db="EMBL/GenBank/DDBJ databases">
        <authorList>
            <person name="Varghese N."/>
            <person name="Submissions S."/>
        </authorList>
    </citation>
    <scope>NUCLEOTIDE SEQUENCE [LARGE SCALE GENOMIC DNA]</scope>
    <source>
        <strain evidence="4">DSM 22306</strain>
    </source>
</reference>
<feature type="transmembrane region" description="Helical" evidence="1">
    <location>
        <begin position="99"/>
        <end position="121"/>
    </location>
</feature>
<keyword evidence="1" id="KW-1133">Transmembrane helix</keyword>
<feature type="transmembrane region" description="Helical" evidence="1">
    <location>
        <begin position="313"/>
        <end position="331"/>
    </location>
</feature>
<dbReference type="Pfam" id="PF14345">
    <property type="entry name" value="GDYXXLXY"/>
    <property type="match status" value="1"/>
</dbReference>
<dbReference type="STRING" id="619304.SAMN05421760_103228"/>
<dbReference type="RefSeq" id="WP_076495988.1">
    <property type="nucleotide sequence ID" value="NZ_FTOE01000003.1"/>
</dbReference>
<name>A0A1N7L4G9_9GAMM</name>
<dbReference type="InterPro" id="IPR025513">
    <property type="entry name" value="DUF4401"/>
</dbReference>
<feature type="transmembrane region" description="Helical" evidence="1">
    <location>
        <begin position="171"/>
        <end position="190"/>
    </location>
</feature>
<feature type="transmembrane region" description="Helical" evidence="1">
    <location>
        <begin position="242"/>
        <end position="264"/>
    </location>
</feature>
<evidence type="ECO:0000256" key="1">
    <source>
        <dbReference type="SAM" id="Phobius"/>
    </source>
</evidence>
<feature type="transmembrane region" description="Helical" evidence="1">
    <location>
        <begin position="133"/>
        <end position="151"/>
    </location>
</feature>
<evidence type="ECO:0000259" key="2">
    <source>
        <dbReference type="Pfam" id="PF14351"/>
    </source>
</evidence>
<feature type="transmembrane region" description="Helical" evidence="1">
    <location>
        <begin position="76"/>
        <end position="93"/>
    </location>
</feature>
<accession>A0A1N7L4G9</accession>
<dbReference type="AlphaFoldDB" id="A0A1N7L4G9"/>
<dbReference type="InterPro" id="IPR025833">
    <property type="entry name" value="GDYXXLXY"/>
</dbReference>
<feature type="transmembrane region" description="Helical" evidence="1">
    <location>
        <begin position="49"/>
        <end position="69"/>
    </location>
</feature>
<proteinExistence type="predicted"/>
<feature type="domain" description="DUF4401" evidence="2">
    <location>
        <begin position="40"/>
        <end position="358"/>
    </location>
</feature>
<feature type="transmembrane region" description="Helical" evidence="1">
    <location>
        <begin position="343"/>
        <end position="362"/>
    </location>
</feature>
<dbReference type="EMBL" id="FTOE01000003">
    <property type="protein sequence ID" value="SIS68765.1"/>
    <property type="molecule type" value="Genomic_DNA"/>
</dbReference>
<gene>
    <name evidence="3" type="ORF">SAMN05421760_103228</name>
</gene>
<dbReference type="OrthoDB" id="4868247at2"/>
<protein>
    <submittedName>
        <fullName evidence="3">Uncharacterized membrane-anchored protein</fullName>
    </submittedName>
</protein>
<keyword evidence="1" id="KW-0812">Transmembrane</keyword>
<feature type="transmembrane region" description="Helical" evidence="1">
    <location>
        <begin position="393"/>
        <end position="411"/>
    </location>
</feature>
<feature type="transmembrane region" description="Helical" evidence="1">
    <location>
        <begin position="276"/>
        <end position="307"/>
    </location>
</feature>
<keyword evidence="4" id="KW-1185">Reference proteome</keyword>
<sequence length="552" mass="61346">MNSSASELWESLKKQQFVSGEMPAMSDHSSADISAHESTPWYITLMQGFAGWIAAFFMLGFVGSVFGFLFNFENEIALIASGLICCTAAYVLFRTQPNSIFVSQLGLVFSLTGQMMVAWGLLDWVSYQSSMAFFLLAGFQLVLAVVMPHFVHRLLSTWFALIAFFWGLNQLGIYGLGAACSCVLFTLVWLNENHWKRFRSLWEPVGFGVALALVQFNGHILFNEDLMSFYGDGKEFSAGWWLIAPWITSALVAVSFALVISKIFKQYQLSLASVTGRLVIVGGILLVASGLIVLGTSSALLILLVGFAYQRTSLKTLGLLALLSFVSWYYYSLNTTLLVKSFILMGTGVALLLGQLIMRALLQKSVNSSTNKQESLFLLSRLLNTSGMTRTKWISVAMMCVVVGVVNFSIFKKEQVLISGTLVLLPLAPVDPRSIMQGDYMRLRFALATEAFRDRPSDNEAGFIVVNLDANNVGKYAGLYKGETLADHQVKMQYRMRDGRVKFATNAFFFQEGTADQYSQALYGEFRVASNGELLLNNLRDKDYKILGYNQP</sequence>
<organism evidence="3 4">
    <name type="scientific">Neptunomonas antarctica</name>
    <dbReference type="NCBI Taxonomy" id="619304"/>
    <lineage>
        <taxon>Bacteria</taxon>
        <taxon>Pseudomonadati</taxon>
        <taxon>Pseudomonadota</taxon>
        <taxon>Gammaproteobacteria</taxon>
        <taxon>Oceanospirillales</taxon>
        <taxon>Oceanospirillaceae</taxon>
        <taxon>Neptunomonas</taxon>
    </lineage>
</organism>
<evidence type="ECO:0000313" key="3">
    <source>
        <dbReference type="EMBL" id="SIS68765.1"/>
    </source>
</evidence>
<dbReference type="Proteomes" id="UP000185999">
    <property type="component" value="Unassembled WGS sequence"/>
</dbReference>
<feature type="transmembrane region" description="Helical" evidence="1">
    <location>
        <begin position="202"/>
        <end position="222"/>
    </location>
</feature>